<comment type="caution">
    <text evidence="1">The sequence shown here is derived from an EMBL/GenBank/DDBJ whole genome shotgun (WGS) entry which is preliminary data.</text>
</comment>
<organism evidence="1 2">
    <name type="scientific">Brevibacillus borstelensis AK1</name>
    <dbReference type="NCBI Taxonomy" id="1300222"/>
    <lineage>
        <taxon>Bacteria</taxon>
        <taxon>Bacillati</taxon>
        <taxon>Bacillota</taxon>
        <taxon>Bacilli</taxon>
        <taxon>Bacillales</taxon>
        <taxon>Paenibacillaceae</taxon>
        <taxon>Brevibacillus</taxon>
    </lineage>
</organism>
<dbReference type="Proteomes" id="UP000012081">
    <property type="component" value="Unassembled WGS sequence"/>
</dbReference>
<evidence type="ECO:0000313" key="1">
    <source>
        <dbReference type="EMBL" id="EMT51411.1"/>
    </source>
</evidence>
<keyword evidence="2" id="KW-1185">Reference proteome</keyword>
<accession>M8DWL5</accession>
<sequence length="67" mass="7739">MAEMKQLFVFASIFGGRIKEEAKKKDPLNGRSFLVSLRLLFICLWKQSFVPISQRIAYTNRSSLLIC</sequence>
<dbReference type="PATRIC" id="fig|1300222.3.peg.3708"/>
<evidence type="ECO:0000313" key="2">
    <source>
        <dbReference type="Proteomes" id="UP000012081"/>
    </source>
</evidence>
<gene>
    <name evidence="1" type="ORF">I532_17698</name>
</gene>
<dbReference type="AlphaFoldDB" id="M8DWL5"/>
<protein>
    <submittedName>
        <fullName evidence="1">Uncharacterized protein</fullName>
    </submittedName>
</protein>
<reference evidence="1 2" key="1">
    <citation type="submission" date="2013-03" db="EMBL/GenBank/DDBJ databases">
        <title>Assembly of a new bacterial strain Brevibacillus borstelensis AK1.</title>
        <authorList>
            <person name="Rajan I."/>
            <person name="PoliReddy D."/>
            <person name="Sugumar T."/>
            <person name="Rathinam K."/>
            <person name="Alqarawi S."/>
            <person name="Khalil A.B."/>
            <person name="Sivakumar N."/>
        </authorList>
    </citation>
    <scope>NUCLEOTIDE SEQUENCE [LARGE SCALE GENOMIC DNA]</scope>
    <source>
        <strain evidence="1 2">AK1</strain>
    </source>
</reference>
<dbReference type="EMBL" id="APBN01000008">
    <property type="protein sequence ID" value="EMT51411.1"/>
    <property type="molecule type" value="Genomic_DNA"/>
</dbReference>
<name>M8DWL5_9BACL</name>
<proteinExistence type="predicted"/>